<dbReference type="GO" id="GO:0005829">
    <property type="term" value="C:cytosol"/>
    <property type="evidence" value="ECO:0007669"/>
    <property type="project" value="TreeGrafter"/>
</dbReference>
<evidence type="ECO:0000256" key="1">
    <source>
        <dbReference type="ARBA" id="ARBA00023239"/>
    </source>
</evidence>
<proteinExistence type="predicted"/>
<evidence type="ECO:0000313" key="3">
    <source>
        <dbReference type="EMBL" id="PWI26646.1"/>
    </source>
</evidence>
<dbReference type="Pfam" id="PF00206">
    <property type="entry name" value="Lyase_1"/>
    <property type="match status" value="1"/>
</dbReference>
<dbReference type="Gene3D" id="1.10.40.30">
    <property type="entry name" value="Fumarase/aspartase (C-terminal domain)"/>
    <property type="match status" value="1"/>
</dbReference>
<dbReference type="InterPro" id="IPR024083">
    <property type="entry name" value="Fumarase/histidase_N"/>
</dbReference>
<evidence type="ECO:0000259" key="2">
    <source>
        <dbReference type="Pfam" id="PF00206"/>
    </source>
</evidence>
<dbReference type="EMBL" id="QFVR01000002">
    <property type="protein sequence ID" value="PWI26646.1"/>
    <property type="molecule type" value="Genomic_DNA"/>
</dbReference>
<dbReference type="Gene3D" id="1.10.275.10">
    <property type="entry name" value="Fumarase/aspartase (N-terminal domain)"/>
    <property type="match status" value="1"/>
</dbReference>
<sequence length="453" mass="50443">MRLEKDFIGEIELEDHIEYGIQTFRALQNFSISHQKLNDYPILIMNMVQIKKAAATANYLAGSLTSNDCQAIVTACDELLTQQTYDQFPIDLYNAGGGVSVNMNINEVLSYRANRQSLHEKIHPNTHINMSQSTNDVFPSAIHLSIHTYSEALITQLEKLVVVFTNLEKEHAQTVKLGRTCLQDAVPITFGQGYSGQKVFVIRQIEKLRCIQNESLELVVGATAVGTSIGASAVYTSNFYSEISKNMALPIRCAPNYFDALQHADFYVNVSTILKNCASAFSKWSSDLRFLSSGPTSGITEISLPAVQPGSSIMPGKVNPCIPEMMMQISFDIFGKDTAISLAAERGELELNVWEMIITKNLFESFELLSNAIPLFIDKCLNHIVIHAERNEQHASKSAALSAVLTKQFGYVKALELTTLALKKNMTIKEVVIQQQLLDEQQANKQFNLKNFI</sequence>
<dbReference type="InterPro" id="IPR000362">
    <property type="entry name" value="Fumarate_lyase_fam"/>
</dbReference>
<keyword evidence="1 3" id="KW-0456">Lyase</keyword>
<dbReference type="AlphaFoldDB" id="A0A2U3AQ60"/>
<accession>A0A2U3AQ60</accession>
<dbReference type="PRINTS" id="PR00149">
    <property type="entry name" value="FUMRATELYASE"/>
</dbReference>
<dbReference type="Gene3D" id="1.20.200.10">
    <property type="entry name" value="Fumarase/aspartase (Central domain)"/>
    <property type="match status" value="1"/>
</dbReference>
<feature type="domain" description="Fumarate lyase N-terminal" evidence="2">
    <location>
        <begin position="19"/>
        <end position="335"/>
    </location>
</feature>
<dbReference type="InterPro" id="IPR051546">
    <property type="entry name" value="Aspartate_Ammonia-Lyase"/>
</dbReference>
<dbReference type="InterPro" id="IPR020557">
    <property type="entry name" value="Fumarate_lyase_CS"/>
</dbReference>
<dbReference type="InterPro" id="IPR022761">
    <property type="entry name" value="Fumarate_lyase_N"/>
</dbReference>
<dbReference type="SUPFAM" id="SSF48557">
    <property type="entry name" value="L-aspartase-like"/>
    <property type="match status" value="1"/>
</dbReference>
<gene>
    <name evidence="3" type="ORF">DEX24_02470</name>
</gene>
<dbReference type="PROSITE" id="PS00163">
    <property type="entry name" value="FUMARATE_LYASES"/>
    <property type="match status" value="1"/>
</dbReference>
<dbReference type="PANTHER" id="PTHR42696:SF2">
    <property type="entry name" value="ASPARTATE AMMONIA-LYASE"/>
    <property type="match status" value="1"/>
</dbReference>
<dbReference type="InterPro" id="IPR008948">
    <property type="entry name" value="L-Aspartase-like"/>
</dbReference>
<reference evidence="3 4" key="1">
    <citation type="submission" date="2018-05" db="EMBL/GenBank/DDBJ databases">
        <title>Kurthia sibirica genome sequence.</title>
        <authorList>
            <person name="Maclea K.S."/>
            <person name="Goen A.E."/>
        </authorList>
    </citation>
    <scope>NUCLEOTIDE SEQUENCE [LARGE SCALE GENOMIC DNA]</scope>
    <source>
        <strain evidence="3 4">ATCC 49154</strain>
    </source>
</reference>
<evidence type="ECO:0000313" key="4">
    <source>
        <dbReference type="Proteomes" id="UP000245938"/>
    </source>
</evidence>
<dbReference type="GO" id="GO:0006531">
    <property type="term" value="P:aspartate metabolic process"/>
    <property type="evidence" value="ECO:0007669"/>
    <property type="project" value="TreeGrafter"/>
</dbReference>
<comment type="caution">
    <text evidence="3">The sequence shown here is derived from an EMBL/GenBank/DDBJ whole genome shotgun (WGS) entry which is preliminary data.</text>
</comment>
<organism evidence="3 4">
    <name type="scientific">Kurthia sibirica</name>
    <dbReference type="NCBI Taxonomy" id="202750"/>
    <lineage>
        <taxon>Bacteria</taxon>
        <taxon>Bacillati</taxon>
        <taxon>Bacillota</taxon>
        <taxon>Bacilli</taxon>
        <taxon>Bacillales</taxon>
        <taxon>Caryophanaceae</taxon>
        <taxon>Kurthia</taxon>
    </lineage>
</organism>
<name>A0A2U3AQ60_9BACL</name>
<dbReference type="PANTHER" id="PTHR42696">
    <property type="entry name" value="ASPARTATE AMMONIA-LYASE"/>
    <property type="match status" value="1"/>
</dbReference>
<keyword evidence="4" id="KW-1185">Reference proteome</keyword>
<dbReference type="GO" id="GO:0008797">
    <property type="term" value="F:aspartate ammonia-lyase activity"/>
    <property type="evidence" value="ECO:0007669"/>
    <property type="project" value="TreeGrafter"/>
</dbReference>
<dbReference type="RefSeq" id="WP_109304817.1">
    <property type="nucleotide sequence ID" value="NZ_BJUF01000002.1"/>
</dbReference>
<dbReference type="Proteomes" id="UP000245938">
    <property type="component" value="Unassembled WGS sequence"/>
</dbReference>
<dbReference type="OrthoDB" id="9802809at2"/>
<protein>
    <submittedName>
        <fullName evidence="3">Aspartate ammonia-lyase</fullName>
    </submittedName>
</protein>